<feature type="active site" description="Proton acceptor; for dehydratase activity" evidence="4">
    <location>
        <position position="1747"/>
    </location>
</feature>
<accession>A0ABR9HG68</accession>
<feature type="region of interest" description="N-terminal hotdog fold" evidence="4">
    <location>
        <begin position="1715"/>
        <end position="1819"/>
    </location>
</feature>
<evidence type="ECO:0000256" key="1">
    <source>
        <dbReference type="ARBA" id="ARBA00022450"/>
    </source>
</evidence>
<dbReference type="PROSITE" id="PS00455">
    <property type="entry name" value="AMP_BINDING"/>
    <property type="match status" value="1"/>
</dbReference>
<dbReference type="SUPFAM" id="SSF53328">
    <property type="entry name" value="Formyltransferase"/>
    <property type="match status" value="1"/>
</dbReference>
<dbReference type="CDD" id="cd00833">
    <property type="entry name" value="PKS"/>
    <property type="match status" value="2"/>
</dbReference>
<feature type="region of interest" description="C-terminal hotdog fold" evidence="4">
    <location>
        <begin position="1830"/>
        <end position="1965"/>
    </location>
</feature>
<dbReference type="PANTHER" id="PTHR43775">
    <property type="entry name" value="FATTY ACID SYNTHASE"/>
    <property type="match status" value="1"/>
</dbReference>
<feature type="domain" description="Ketosynthase family 3 (KS3)" evidence="7">
    <location>
        <begin position="1163"/>
        <end position="1573"/>
    </location>
</feature>
<dbReference type="SMART" id="SM00825">
    <property type="entry name" value="PKS_KS"/>
    <property type="match status" value="2"/>
</dbReference>
<evidence type="ECO:0000259" key="7">
    <source>
        <dbReference type="PROSITE" id="PS52004"/>
    </source>
</evidence>
<dbReference type="InterPro" id="IPR009081">
    <property type="entry name" value="PP-bd_ACP"/>
</dbReference>
<evidence type="ECO:0000256" key="3">
    <source>
        <dbReference type="ARBA" id="ARBA00022679"/>
    </source>
</evidence>
<gene>
    <name evidence="9" type="ORF">H4W79_002237</name>
</gene>
<comment type="caution">
    <text evidence="9">The sequence shown here is derived from an EMBL/GenBank/DDBJ whole genome shotgun (WGS) entry which is preliminary data.</text>
</comment>
<dbReference type="InterPro" id="IPR016039">
    <property type="entry name" value="Thiolase-like"/>
</dbReference>
<dbReference type="EMBL" id="JADBDY010000001">
    <property type="protein sequence ID" value="MBE1458023.1"/>
    <property type="molecule type" value="Genomic_DNA"/>
</dbReference>
<feature type="domain" description="PKS/mFAS DH" evidence="8">
    <location>
        <begin position="1715"/>
        <end position="1965"/>
    </location>
</feature>
<dbReference type="Pfam" id="PF00109">
    <property type="entry name" value="ketoacyl-synt"/>
    <property type="match status" value="2"/>
</dbReference>
<dbReference type="Gene3D" id="3.40.366.10">
    <property type="entry name" value="Malonyl-Coenzyme A Acyl Carrier Protein, domain 2"/>
    <property type="match status" value="1"/>
</dbReference>
<dbReference type="InterPro" id="IPR050091">
    <property type="entry name" value="PKS_NRPS_Biosynth_Enz"/>
</dbReference>
<reference evidence="9 10" key="1">
    <citation type="submission" date="2020-10" db="EMBL/GenBank/DDBJ databases">
        <title>Sequencing the genomes of 1000 actinobacteria strains.</title>
        <authorList>
            <person name="Klenk H.-P."/>
        </authorList>
    </citation>
    <scope>NUCLEOTIDE SEQUENCE [LARGE SCALE GENOMIC DNA]</scope>
    <source>
        <strain evidence="9 10">DSM 45157</strain>
    </source>
</reference>
<dbReference type="InterPro" id="IPR014030">
    <property type="entry name" value="Ketoacyl_synth_N"/>
</dbReference>
<dbReference type="InterPro" id="IPR020845">
    <property type="entry name" value="AMP-binding_CS"/>
</dbReference>
<feature type="compositionally biased region" description="Low complexity" evidence="5">
    <location>
        <begin position="2130"/>
        <end position="2141"/>
    </location>
</feature>
<dbReference type="SUPFAM" id="SSF56801">
    <property type="entry name" value="Acetyl-CoA synthetase-like"/>
    <property type="match status" value="1"/>
</dbReference>
<dbReference type="SUPFAM" id="SSF52151">
    <property type="entry name" value="FabD/lysophospholipase-like"/>
    <property type="match status" value="1"/>
</dbReference>
<keyword evidence="2" id="KW-0597">Phosphoprotein</keyword>
<dbReference type="Gene3D" id="1.10.1200.10">
    <property type="entry name" value="ACP-like"/>
    <property type="match status" value="2"/>
</dbReference>
<feature type="domain" description="Ketosynthase family 3 (KS3)" evidence="7">
    <location>
        <begin position="2169"/>
        <end position="2590"/>
    </location>
</feature>
<dbReference type="PROSITE" id="PS52019">
    <property type="entry name" value="PKS_MFAS_DH"/>
    <property type="match status" value="1"/>
</dbReference>
<evidence type="ECO:0000313" key="10">
    <source>
        <dbReference type="Proteomes" id="UP000598217"/>
    </source>
</evidence>
<dbReference type="Pfam" id="PF13193">
    <property type="entry name" value="AMP-binding_C"/>
    <property type="match status" value="1"/>
</dbReference>
<dbReference type="SMART" id="SM00827">
    <property type="entry name" value="PKS_AT"/>
    <property type="match status" value="1"/>
</dbReference>
<dbReference type="InterPro" id="IPR020806">
    <property type="entry name" value="PKS_PP-bd"/>
</dbReference>
<dbReference type="InterPro" id="IPR000873">
    <property type="entry name" value="AMP-dep_synth/lig_dom"/>
</dbReference>
<dbReference type="Gene3D" id="2.30.38.10">
    <property type="entry name" value="Luciferase, Domain 3"/>
    <property type="match status" value="1"/>
</dbReference>
<dbReference type="InterPro" id="IPR020807">
    <property type="entry name" value="PKS_DH"/>
</dbReference>
<dbReference type="Pfam" id="PF00501">
    <property type="entry name" value="AMP-binding"/>
    <property type="match status" value="1"/>
</dbReference>
<dbReference type="Gene3D" id="3.40.50.980">
    <property type="match status" value="2"/>
</dbReference>
<dbReference type="InterPro" id="IPR016036">
    <property type="entry name" value="Malonyl_transacylase_ACP-bd"/>
</dbReference>
<evidence type="ECO:0000313" key="9">
    <source>
        <dbReference type="EMBL" id="MBE1458023.1"/>
    </source>
</evidence>
<dbReference type="Gene3D" id="3.30.70.3290">
    <property type="match status" value="2"/>
</dbReference>
<feature type="region of interest" description="Disordered" evidence="5">
    <location>
        <begin position="1982"/>
        <end position="2019"/>
    </location>
</feature>
<keyword evidence="3" id="KW-0808">Transferase</keyword>
<dbReference type="Pfam" id="PF00698">
    <property type="entry name" value="Acyl_transf_1"/>
    <property type="match status" value="1"/>
</dbReference>
<dbReference type="InterPro" id="IPR025110">
    <property type="entry name" value="AMP-bd_C"/>
</dbReference>
<dbReference type="Gene3D" id="3.10.129.110">
    <property type="entry name" value="Polyketide synthase dehydratase"/>
    <property type="match status" value="1"/>
</dbReference>
<dbReference type="NCBIfam" id="TIGR01733">
    <property type="entry name" value="AA-adenyl-dom"/>
    <property type="match status" value="1"/>
</dbReference>
<dbReference type="Pfam" id="PF00551">
    <property type="entry name" value="Formyl_trans_N"/>
    <property type="match status" value="1"/>
</dbReference>
<dbReference type="PROSITE" id="PS00606">
    <property type="entry name" value="KS3_1"/>
    <property type="match status" value="1"/>
</dbReference>
<feature type="region of interest" description="Disordered" evidence="5">
    <location>
        <begin position="1114"/>
        <end position="1159"/>
    </location>
</feature>
<feature type="active site" description="Proton donor; for dehydratase activity" evidence="4">
    <location>
        <position position="1885"/>
    </location>
</feature>
<evidence type="ECO:0000256" key="4">
    <source>
        <dbReference type="PROSITE-ProRule" id="PRU01363"/>
    </source>
</evidence>
<dbReference type="Gene3D" id="3.40.47.10">
    <property type="match status" value="2"/>
</dbReference>
<organism evidence="9 10">
    <name type="scientific">Nocardiopsis terrae</name>
    <dbReference type="NCBI Taxonomy" id="372655"/>
    <lineage>
        <taxon>Bacteria</taxon>
        <taxon>Bacillati</taxon>
        <taxon>Actinomycetota</taxon>
        <taxon>Actinomycetes</taxon>
        <taxon>Streptosporangiales</taxon>
        <taxon>Nocardiopsidaceae</taxon>
        <taxon>Nocardiopsis</taxon>
    </lineage>
</organism>
<evidence type="ECO:0000256" key="2">
    <source>
        <dbReference type="ARBA" id="ARBA00022553"/>
    </source>
</evidence>
<keyword evidence="1" id="KW-0596">Phosphopantetheine</keyword>
<feature type="region of interest" description="Disordered" evidence="5">
    <location>
        <begin position="2096"/>
        <end position="2149"/>
    </location>
</feature>
<dbReference type="SUPFAM" id="SSF55048">
    <property type="entry name" value="Probable ACP-binding domain of malonyl-CoA ACP transacylase"/>
    <property type="match status" value="1"/>
</dbReference>
<evidence type="ECO:0000259" key="6">
    <source>
        <dbReference type="PROSITE" id="PS50075"/>
    </source>
</evidence>
<dbReference type="SUPFAM" id="SSF53901">
    <property type="entry name" value="Thiolase-like"/>
    <property type="match status" value="2"/>
</dbReference>
<feature type="compositionally biased region" description="Low complexity" evidence="5">
    <location>
        <begin position="2000"/>
        <end position="2016"/>
    </location>
</feature>
<dbReference type="InterPro" id="IPR049900">
    <property type="entry name" value="PKS_mFAS_DH"/>
</dbReference>
<dbReference type="InterPro" id="IPR020841">
    <property type="entry name" value="PKS_Beta-ketoAc_synthase_dom"/>
</dbReference>
<dbReference type="Pfam" id="PF02801">
    <property type="entry name" value="Ketoacyl-synt_C"/>
    <property type="match status" value="2"/>
</dbReference>
<dbReference type="InterPro" id="IPR014031">
    <property type="entry name" value="Ketoacyl_synth_C"/>
</dbReference>
<dbReference type="InterPro" id="IPR001227">
    <property type="entry name" value="Ac_transferase_dom_sf"/>
</dbReference>
<dbReference type="Pfam" id="PF14765">
    <property type="entry name" value="PS-DH"/>
    <property type="match status" value="1"/>
</dbReference>
<dbReference type="SMART" id="SM01294">
    <property type="entry name" value="PKS_PP_betabranch"/>
    <property type="match status" value="1"/>
</dbReference>
<protein>
    <submittedName>
        <fullName evidence="9">Amino acid adenylation domain-containing protein</fullName>
    </submittedName>
</protein>
<dbReference type="Pfam" id="PF16197">
    <property type="entry name" value="KAsynt_C_assoc"/>
    <property type="match status" value="2"/>
</dbReference>
<dbReference type="InterPro" id="IPR002376">
    <property type="entry name" value="Formyl_transf_N"/>
</dbReference>
<dbReference type="InterPro" id="IPR010071">
    <property type="entry name" value="AA_adenyl_dom"/>
</dbReference>
<evidence type="ECO:0000256" key="5">
    <source>
        <dbReference type="SAM" id="MobiDB-lite"/>
    </source>
</evidence>
<dbReference type="InterPro" id="IPR016035">
    <property type="entry name" value="Acyl_Trfase/lysoPLipase"/>
</dbReference>
<feature type="domain" description="Carrier" evidence="6">
    <location>
        <begin position="1040"/>
        <end position="1115"/>
    </location>
</feature>
<dbReference type="SUPFAM" id="SSF47336">
    <property type="entry name" value="ACP-like"/>
    <property type="match status" value="2"/>
</dbReference>
<dbReference type="PROSITE" id="PS52004">
    <property type="entry name" value="KS3_2"/>
    <property type="match status" value="2"/>
</dbReference>
<dbReference type="Gene3D" id="3.40.50.12230">
    <property type="match status" value="1"/>
</dbReference>
<dbReference type="RefSeq" id="WP_192733311.1">
    <property type="nucleotide sequence ID" value="NZ_JADBDY010000001.1"/>
</dbReference>
<dbReference type="Gene3D" id="3.30.300.30">
    <property type="match status" value="1"/>
</dbReference>
<evidence type="ECO:0000259" key="8">
    <source>
        <dbReference type="PROSITE" id="PS52019"/>
    </source>
</evidence>
<dbReference type="SMART" id="SM00823">
    <property type="entry name" value="PKS_PP"/>
    <property type="match status" value="2"/>
</dbReference>
<dbReference type="InterPro" id="IPR036736">
    <property type="entry name" value="ACP-like_sf"/>
</dbReference>
<dbReference type="Proteomes" id="UP000598217">
    <property type="component" value="Unassembled WGS sequence"/>
</dbReference>
<keyword evidence="10" id="KW-1185">Reference proteome</keyword>
<dbReference type="InterPro" id="IPR042104">
    <property type="entry name" value="PKS_dehydratase_sf"/>
</dbReference>
<dbReference type="PROSITE" id="PS50075">
    <property type="entry name" value="CARRIER"/>
    <property type="match status" value="2"/>
</dbReference>
<dbReference type="SMART" id="SM00826">
    <property type="entry name" value="PKS_DH"/>
    <property type="match status" value="1"/>
</dbReference>
<sequence length="3058" mass="324396">MSTSCFIIGSTRTLTSCADQLLSHGVDVRGVLSEDPVVAEWARENSVRLLDPGADLVETLSRQSFDFLFSIINFRILPPEVLALPRVGALNFHDGPLPGLAGSNIASWALYEGVARHAATWHVMTEEVDAGTVVAERWFPVRELSTALSLTYETAQVGVDLFTEMAPLIAEGRLPDPVRAAEGRKGRFFARADRMADGGIVHSGTTAAEAGRLSKAMDFGSFPNPVGVPAFVTAQDAVFVGQIRSLGRDEEYRRSTTLAVTDSQIRIAAPDADMVLSEFTTTEGDTVSGRGAAQRLGLRVGEPVPDPAEGYLEAVRTAQPGLRANEHRWRERLADLRTAPVKAEEFSASGSAYHRFELAFLPVCAEDSALVRRSFLEVLSERIGASSFDFGWSPHSAQELAERTHGLAATRVPVRFDATSPASPEEGLAAAGRWGMYATDLEVRMGLASRPPGAEGPSFTRVMVLERFREDPASVASDTELALVLPPEGVPAVFVRETAMSVAGAAEFVEEVEERLFLLLEHGPAAPRPTAPPPVHAPGEGAARTVLDLVRAVWERTPEAVAVRAGEHAITYAELDRWSAAVSSRLRERGAGEGSVVSLLTGRGPELVPSMLGVLRAGAAFLPLDPSYPGERLRTYTQSAGSTLVLTTPDLEGKAHFLGSPVLVPDPEGYGGGSEDDSSADALAYILFTSGSTGTPKGVEVAQSSLVNFLTGVGAVLGAGPQTNMLAHTTVAFDISLLELLLPLVVGATVELADEGTVADPAALAALADTVDLVQATPSLWRLLLDTGWRPRTDLVALSGGEAMPLSLARTLLDAGPELWNMYGPTEATIWVSAHLVTDLGQGFVPLGEPLPGLELHVVDEDMSPVEPGSTGALVITGAGLAEGYRGRPDLTSEVFVALPDGRRAYRTGDDVRLHTDGAVEWIGRADAQVKVRGNRIEPGEVEALLERMDQVSAAVVVAVPFEGVGDPRLTAYLVASEPPARTELDEWLSDRLPGYMVPDAYVLLDSLPLTENGKVARSRLPDPTRDNIIRAQVPAPTAEEPALLPERIAAVFARVLGHGEFGERDNFFDLGGDSNNVVRAAAALSRELGSDVASPLVFATGTPERLAAALDARPPALRQETEPVAPGTAPAEPARAGVTPHTVGETATGGEGPARPAAEEQGNALAVIGMACRFPGASTPDEFWTDLVSGTDRVGAAPAGHRGWAHLWEADDDRRGGWIEGVEYFSPERYGLSDREARRMDPLQRLLLSVTDEALESGGHDGTSLGTSTGVFVGTITSDFPTLVAGSTGHGDPHTATGTAISMVANRLSHTFGWSGPSLAVDTACSSSLVALDLAATHLLAGAVDSAVVGGANLILTPDKSRGFRRNGMLSPTGACHTFDEGADGYVRGEGCGVVVLKRLADARRDGDPVLAVVSGTSVNHSGDHSGFLTAPSTIAQQRVIREAMAKAGVTRVGYVEAHGTGTRLGDVIELESLRAVLGGVPPASVAVGSVKSAIGHLEPAAGIAGLIKTVLALQARQIPPAAHLSVPNHGFAFEDSPLYVPVRPAPWSGPAAAGVSSFGFGGVNSHAVLTAPPERGDAPEEAGPQLMVMGADSKESLRVLALRYLELLDSPHGPSLAALCSAARRRPGRSHRLACVVTSGEQLEDKLHLFLAGVERTRSLYTGAVAVDAPEQAPLPERPSPEALDRAARLFVEGRDLPRGSAGAGVRLPSTPHETRRLWLEPAKPQQRPAGGPITWDPLPESAEHIVDGRPVLPAAGYPGRAAELLGREAFRLTDMVFRAPVVSPSPLSGVHEADTVLFRDGTGNLVCEARVGEDVPPSLVEGASEGAEPVDVERMYASLAEAGLAYGPGFRCVRSLSARSGEAFGTLEGEDTAARLDPRLLDGAFQVALVACGARGLYVPFSVRSLNVFGSVAGRVRVHARLERASAGGETVTASLVVSNGAGPLAEVHELTWKRISTPEAPLGGPVDDRDGVTAPVSRTAVTEPPATPQSAVNGDRPSGAAARTPGAPRGGPLSPDLASSVIGWVAQGLEVGSEEIGRDVPLQELGMDSMLSVSMAQDLGDRLGVPLPPTLLLEAGTIDSLVTELRERYGVSSVPTAEEGADPEPADVSVQSAPPPAEKPRARVTEPAAAPSEQAEPAPEPGHRNGREAVARDVAADAGAEGAGSRDIAVIGVDGVFPGAPDMDGLWQVLLRGEDHVREVPADRWNLEEYYATDQSPGSVYLREAGFVSGWDEFDPGFFRIPPADAKWMDPQQRHLIQSAWRTLEDAGPSGVRGDLTTGVFVGASYQHYRDQVAGDVVPTAAALGNHNAILANRVSHFLDLRGPSMTIDTLCSSSLVALHQAVRSIRDGECEQALVAGVHLGLSPQYFQLGSRLRSFSPTGRSRAFDATADGFVPGEGVITLLLKPLHHALRDHDHIHTIIKGTAVNHGGRTSGLTVPNSTAQQQVITAALRDADTDPDTITLLEAHGTGTPLGDPIEIEGLTHAYRQHTPRHQYCAIGSIKTNIGHLEPAAGLAGLAKIILAMRHHTIPPTLHLHHPNPNINFETTPFYTTTQPTPWTTNPHTPRRAGLSAFGMGGVNAHIILEEPPTPPPTTPLPQQAHLLKITAPNETALRQLATDYEKALADVPEEHLGSFVRTANAGRADHRRRVVLTVTDRKSAEERLRSVVSGETPITTTHNQPPPTAFIYTGQGSQHPNMGHTLYTTEPTYQHTINHCEHLLQPHTTTPLTQLLYGNQQHLLNHTQHAQIAIVTTQVALTTLLNHWGIHPHMAIGHSLGELTAAWACGTLTLPDLLHLTATRAHHMQQQPTTGTMATITGPTQDTTQLLHHHPTIEIAAYNSPTHTTITGPTPHITQLVQQLGPTKAHLLNVSHAFHSAHMDGALTPFTNTLTTTPLTPPHTPLINGLTGTWHTPTTATNPTTWAHQIRQPVHFHTGITHLHHHGARHYWEIGPQPHLTPHARTTLNDPTTHWHTTLRKNQPEQRGLYQSVEAYLNAGIGELDWAALHEGKGQRTVIVPGYPFTAQKLSAEAPRLTAAVNANGRANAHPLFDSRDE</sequence>
<dbReference type="InterPro" id="IPR032821">
    <property type="entry name" value="PKS_assoc"/>
</dbReference>
<dbReference type="InterPro" id="IPR045851">
    <property type="entry name" value="AMP-bd_C_sf"/>
</dbReference>
<dbReference type="InterPro" id="IPR014043">
    <property type="entry name" value="Acyl_transferase_dom"/>
</dbReference>
<dbReference type="PANTHER" id="PTHR43775:SF37">
    <property type="entry name" value="SI:DKEY-61P9.11"/>
    <property type="match status" value="1"/>
</dbReference>
<dbReference type="InterPro" id="IPR049551">
    <property type="entry name" value="PKS_DH_C"/>
</dbReference>
<dbReference type="Pfam" id="PF00550">
    <property type="entry name" value="PP-binding"/>
    <property type="match status" value="2"/>
</dbReference>
<feature type="domain" description="Carrier" evidence="6">
    <location>
        <begin position="2016"/>
        <end position="2093"/>
    </location>
</feature>
<dbReference type="InterPro" id="IPR018201">
    <property type="entry name" value="Ketoacyl_synth_AS"/>
</dbReference>
<proteinExistence type="predicted"/>
<dbReference type="InterPro" id="IPR036477">
    <property type="entry name" value="Formyl_transf_N_sf"/>
</dbReference>
<name>A0ABR9HG68_9ACTN</name>